<comment type="caution">
    <text evidence="1">The sequence shown here is derived from an EMBL/GenBank/DDBJ whole genome shotgun (WGS) entry which is preliminary data.</text>
</comment>
<sequence length="58" mass="6582">ENSDVPKKDVKATAPADDAQSRIQAARERFLARPWFLLVTFNPHTIRVDLLRGSADNY</sequence>
<proteinExistence type="predicted"/>
<keyword evidence="1" id="KW-0547">Nucleotide-binding</keyword>
<accession>A0A699WRQ4</accession>
<feature type="non-terminal residue" evidence="1">
    <location>
        <position position="1"/>
    </location>
</feature>
<dbReference type="AlphaFoldDB" id="A0A699WRQ4"/>
<evidence type="ECO:0000313" key="1">
    <source>
        <dbReference type="EMBL" id="GFD50432.1"/>
    </source>
</evidence>
<keyword evidence="1" id="KW-0347">Helicase</keyword>
<keyword evidence="1" id="KW-0067">ATP-binding</keyword>
<dbReference type="EMBL" id="BKCJ011757349">
    <property type="protein sequence ID" value="GFD50432.1"/>
    <property type="molecule type" value="Genomic_DNA"/>
</dbReference>
<name>A0A699WRQ4_TANCI</name>
<organism evidence="1">
    <name type="scientific">Tanacetum cinerariifolium</name>
    <name type="common">Dalmatian daisy</name>
    <name type="synonym">Chrysanthemum cinerariifolium</name>
    <dbReference type="NCBI Taxonomy" id="118510"/>
    <lineage>
        <taxon>Eukaryota</taxon>
        <taxon>Viridiplantae</taxon>
        <taxon>Streptophyta</taxon>
        <taxon>Embryophyta</taxon>
        <taxon>Tracheophyta</taxon>
        <taxon>Spermatophyta</taxon>
        <taxon>Magnoliopsida</taxon>
        <taxon>eudicotyledons</taxon>
        <taxon>Gunneridae</taxon>
        <taxon>Pentapetalae</taxon>
        <taxon>asterids</taxon>
        <taxon>campanulids</taxon>
        <taxon>Asterales</taxon>
        <taxon>Asteraceae</taxon>
        <taxon>Asteroideae</taxon>
        <taxon>Anthemideae</taxon>
        <taxon>Anthemidinae</taxon>
        <taxon>Tanacetum</taxon>
    </lineage>
</organism>
<dbReference type="GO" id="GO:0004386">
    <property type="term" value="F:helicase activity"/>
    <property type="evidence" value="ECO:0007669"/>
    <property type="project" value="UniProtKB-KW"/>
</dbReference>
<gene>
    <name evidence="1" type="ORF">Tci_922401</name>
</gene>
<keyword evidence="1" id="KW-0378">Hydrolase</keyword>
<protein>
    <submittedName>
        <fullName evidence="1">Probable pre-mRNA-splicing factor ATP-dependent RNA helicase DEAH4</fullName>
    </submittedName>
</protein>
<reference evidence="1" key="1">
    <citation type="journal article" date="2019" name="Sci. Rep.">
        <title>Draft genome of Tanacetum cinerariifolium, the natural source of mosquito coil.</title>
        <authorList>
            <person name="Yamashiro T."/>
            <person name="Shiraishi A."/>
            <person name="Satake H."/>
            <person name="Nakayama K."/>
        </authorList>
    </citation>
    <scope>NUCLEOTIDE SEQUENCE</scope>
</reference>